<dbReference type="PANTHER" id="PTHR34308:SF1">
    <property type="entry name" value="COBALAMIN BIOSYNTHESIS PROTEIN CBIB"/>
    <property type="match status" value="1"/>
</dbReference>
<dbReference type="NCBIfam" id="TIGR00380">
    <property type="entry name" value="cobal_cbiB"/>
    <property type="match status" value="1"/>
</dbReference>
<comment type="caution">
    <text evidence="10">The sequence shown here is derived from an EMBL/GenBank/DDBJ whole genome shotgun (WGS) entry which is preliminary data.</text>
</comment>
<keyword evidence="5 9" id="KW-0169">Cobalamin biosynthesis</keyword>
<proteinExistence type="inferred from homology"/>
<comment type="pathway">
    <text evidence="2 9">Cofactor biosynthesis; adenosylcobalamin biosynthesis.</text>
</comment>
<organism evidence="10 11">
    <name type="scientific">Geothrix limicola</name>
    <dbReference type="NCBI Taxonomy" id="2927978"/>
    <lineage>
        <taxon>Bacteria</taxon>
        <taxon>Pseudomonadati</taxon>
        <taxon>Acidobacteriota</taxon>
        <taxon>Holophagae</taxon>
        <taxon>Holophagales</taxon>
        <taxon>Holophagaceae</taxon>
        <taxon>Geothrix</taxon>
    </lineage>
</organism>
<comment type="subcellular location">
    <subcellularLocation>
        <location evidence="1 9">Cell membrane</location>
        <topology evidence="1 9">Multi-pass membrane protein</topology>
    </subcellularLocation>
</comment>
<evidence type="ECO:0000256" key="3">
    <source>
        <dbReference type="ARBA" id="ARBA00006263"/>
    </source>
</evidence>
<protein>
    <recommendedName>
        <fullName evidence="9">Cobalamin biosynthesis protein CobD</fullName>
    </recommendedName>
</protein>
<dbReference type="Pfam" id="PF03186">
    <property type="entry name" value="CobD_Cbib"/>
    <property type="match status" value="1"/>
</dbReference>
<accession>A0ABQ5QFX8</accession>
<reference evidence="10 11" key="1">
    <citation type="journal article" date="2023" name="Antonie Van Leeuwenhoek">
        <title>Mesoterricola silvestris gen. nov., sp. nov., Mesoterricola sediminis sp. nov., Geothrix oryzae sp. nov., Geothrix edaphica sp. nov., Geothrix rubra sp. nov., and Geothrix limicola sp. nov., six novel members of Acidobacteriota isolated from soils.</title>
        <authorList>
            <person name="Itoh H."/>
            <person name="Sugisawa Y."/>
            <person name="Mise K."/>
            <person name="Xu Z."/>
            <person name="Kuniyasu M."/>
            <person name="Ushijima N."/>
            <person name="Kawano K."/>
            <person name="Kobayashi E."/>
            <person name="Shiratori Y."/>
            <person name="Masuda Y."/>
            <person name="Senoo K."/>
        </authorList>
    </citation>
    <scope>NUCLEOTIDE SEQUENCE [LARGE SCALE GENOMIC DNA]</scope>
    <source>
        <strain evidence="10 11">Red804</strain>
    </source>
</reference>
<evidence type="ECO:0000256" key="5">
    <source>
        <dbReference type="ARBA" id="ARBA00022573"/>
    </source>
</evidence>
<evidence type="ECO:0000313" key="11">
    <source>
        <dbReference type="Proteomes" id="UP001165069"/>
    </source>
</evidence>
<evidence type="ECO:0000256" key="1">
    <source>
        <dbReference type="ARBA" id="ARBA00004651"/>
    </source>
</evidence>
<keyword evidence="4 9" id="KW-1003">Cell membrane</keyword>
<keyword evidence="7 9" id="KW-1133">Transmembrane helix</keyword>
<evidence type="ECO:0000256" key="9">
    <source>
        <dbReference type="HAMAP-Rule" id="MF_00024"/>
    </source>
</evidence>
<dbReference type="RefSeq" id="WP_285574597.1">
    <property type="nucleotide sequence ID" value="NZ_BSDE01000003.1"/>
</dbReference>
<evidence type="ECO:0000256" key="8">
    <source>
        <dbReference type="ARBA" id="ARBA00023136"/>
    </source>
</evidence>
<comment type="function">
    <text evidence="9">Converts cobyric acid to cobinamide by the addition of aminopropanol on the F carboxylic group.</text>
</comment>
<sequence length="313" mass="33472">MVLLAAGLLDELVGDPEGWPHPVRVLGWIIQRLDRARRTVTSRVVLRVMSSRAAVRGLGLLLALGLCLLSGGTAWLAHRAAGPWGWVVDIVLGAWMLSGRSLRVAVARVAEALEAGDLGCARQAVGRVVGRDTQDLDEGGVVRAGLETLGESLCDGVVAPLFWFAMGGLPGLWAFKAASTLDSMVGHREAPWTDFGWASARLDDLLNLVPARFTALFIALVFLRVEPLRAAWREARRHASPNAGWGEAALAAALNVQLGGLNHYDGVPHQGPTFGRVEKPLEEARLREGLALGLRVNLAALLSMALLGRLLHG</sequence>
<gene>
    <name evidence="10" type="primary">cobD_1</name>
    <name evidence="9" type="synonym">cobD</name>
    <name evidence="10" type="ORF">GETHLI_19750</name>
</gene>
<evidence type="ECO:0000256" key="7">
    <source>
        <dbReference type="ARBA" id="ARBA00022989"/>
    </source>
</evidence>
<dbReference type="PANTHER" id="PTHR34308">
    <property type="entry name" value="COBALAMIN BIOSYNTHESIS PROTEIN CBIB"/>
    <property type="match status" value="1"/>
</dbReference>
<dbReference type="HAMAP" id="MF_00024">
    <property type="entry name" value="CobD_CbiB"/>
    <property type="match status" value="1"/>
</dbReference>
<keyword evidence="11" id="KW-1185">Reference proteome</keyword>
<evidence type="ECO:0000256" key="4">
    <source>
        <dbReference type="ARBA" id="ARBA00022475"/>
    </source>
</evidence>
<keyword evidence="6 9" id="KW-0812">Transmembrane</keyword>
<name>A0ABQ5QFX8_9BACT</name>
<comment type="similarity">
    <text evidence="3 9">Belongs to the CobD/CbiB family.</text>
</comment>
<dbReference type="InterPro" id="IPR004485">
    <property type="entry name" value="Cobalamin_biosynth_CobD/CbiB"/>
</dbReference>
<evidence type="ECO:0000256" key="6">
    <source>
        <dbReference type="ARBA" id="ARBA00022692"/>
    </source>
</evidence>
<evidence type="ECO:0000313" key="10">
    <source>
        <dbReference type="EMBL" id="GLH73473.1"/>
    </source>
</evidence>
<evidence type="ECO:0000256" key="2">
    <source>
        <dbReference type="ARBA" id="ARBA00004953"/>
    </source>
</evidence>
<dbReference type="Proteomes" id="UP001165069">
    <property type="component" value="Unassembled WGS sequence"/>
</dbReference>
<dbReference type="EMBL" id="BSDE01000003">
    <property type="protein sequence ID" value="GLH73473.1"/>
    <property type="molecule type" value="Genomic_DNA"/>
</dbReference>
<keyword evidence="8 9" id="KW-0472">Membrane</keyword>